<proteinExistence type="inferred from homology"/>
<dbReference type="NCBIfam" id="NF010733">
    <property type="entry name" value="PRK14135.1"/>
    <property type="match status" value="1"/>
</dbReference>
<reference evidence="9" key="1">
    <citation type="submission" date="2014-07" db="EMBL/GenBank/DDBJ databases">
        <authorList>
            <person name="Urmite Genomes Urmite Genomes"/>
        </authorList>
    </citation>
    <scope>NUCLEOTIDE SEQUENCE</scope>
    <source>
        <strain evidence="9">13S34_air</strain>
    </source>
</reference>
<evidence type="ECO:0000256" key="1">
    <source>
        <dbReference type="ARBA" id="ARBA00004496"/>
    </source>
</evidence>
<dbReference type="GO" id="GO:0006282">
    <property type="term" value="P:regulation of DNA repair"/>
    <property type="evidence" value="ECO:0007669"/>
    <property type="project" value="UniProtKB-UniRule"/>
</dbReference>
<dbReference type="PANTHER" id="PTHR33602:SF1">
    <property type="entry name" value="REGULATORY PROTEIN RECX FAMILY PROTEIN"/>
    <property type="match status" value="1"/>
</dbReference>
<evidence type="ECO:0000259" key="8">
    <source>
        <dbReference type="Pfam" id="PF21982"/>
    </source>
</evidence>
<keyword evidence="4 5" id="KW-0963">Cytoplasm</keyword>
<gene>
    <name evidence="5 9" type="primary">recX</name>
    <name evidence="9" type="ORF">BN1050_01528</name>
</gene>
<dbReference type="InterPro" id="IPR036388">
    <property type="entry name" value="WH-like_DNA-bd_sf"/>
</dbReference>
<dbReference type="HOGENOM" id="CLU_066607_4_0_9"/>
<name>A0A078MAJ4_9BACL</name>
<evidence type="ECO:0000256" key="2">
    <source>
        <dbReference type="ARBA" id="ARBA00009695"/>
    </source>
</evidence>
<comment type="similarity">
    <text evidence="2 5">Belongs to the RecX family.</text>
</comment>
<dbReference type="PATRIC" id="fig|1461583.4.peg.1468"/>
<dbReference type="InterPro" id="IPR053924">
    <property type="entry name" value="RecX_HTH_2nd"/>
</dbReference>
<feature type="domain" description="RecX first three-helical" evidence="8">
    <location>
        <begin position="62"/>
        <end position="100"/>
    </location>
</feature>
<evidence type="ECO:0000313" key="9">
    <source>
        <dbReference type="EMBL" id="CEA03320.1"/>
    </source>
</evidence>
<organism evidence="9">
    <name type="scientific">Metalysinibacillus saudimassiliensis</name>
    <dbReference type="NCBI Taxonomy" id="1461583"/>
    <lineage>
        <taxon>Bacteria</taxon>
        <taxon>Bacillati</taxon>
        <taxon>Bacillota</taxon>
        <taxon>Bacilli</taxon>
        <taxon>Bacillales</taxon>
        <taxon>Caryophanaceae</taxon>
        <taxon>Metalysinibacillus</taxon>
    </lineage>
</organism>
<dbReference type="Pfam" id="PF21981">
    <property type="entry name" value="RecX_HTH3"/>
    <property type="match status" value="2"/>
</dbReference>
<feature type="domain" description="RecX second three-helical" evidence="6">
    <location>
        <begin position="107"/>
        <end position="148"/>
    </location>
</feature>
<comment type="subcellular location">
    <subcellularLocation>
        <location evidence="1 5">Cytoplasm</location>
    </subcellularLocation>
</comment>
<evidence type="ECO:0000256" key="4">
    <source>
        <dbReference type="ARBA" id="ARBA00022490"/>
    </source>
</evidence>
<dbReference type="Pfam" id="PF02631">
    <property type="entry name" value="RecX_HTH2"/>
    <property type="match status" value="1"/>
</dbReference>
<protein>
    <recommendedName>
        <fullName evidence="3 5">Regulatory protein RecX</fullName>
    </recommendedName>
</protein>
<feature type="domain" description="RecX third three-helical" evidence="7">
    <location>
        <begin position="215"/>
        <end position="259"/>
    </location>
</feature>
<evidence type="ECO:0000256" key="3">
    <source>
        <dbReference type="ARBA" id="ARBA00018111"/>
    </source>
</evidence>
<dbReference type="HAMAP" id="MF_01114">
    <property type="entry name" value="RecX"/>
    <property type="match status" value="1"/>
</dbReference>
<accession>A0A078MAJ4</accession>
<evidence type="ECO:0000259" key="7">
    <source>
        <dbReference type="Pfam" id="PF21981"/>
    </source>
</evidence>
<evidence type="ECO:0000256" key="5">
    <source>
        <dbReference type="HAMAP-Rule" id="MF_01114"/>
    </source>
</evidence>
<dbReference type="InterPro" id="IPR053926">
    <property type="entry name" value="RecX_HTH_1st"/>
</dbReference>
<evidence type="ECO:0000259" key="6">
    <source>
        <dbReference type="Pfam" id="PF02631"/>
    </source>
</evidence>
<feature type="domain" description="RecX third three-helical" evidence="7">
    <location>
        <begin position="155"/>
        <end position="201"/>
    </location>
</feature>
<sequence>MRVITKITRQKNNAERYNIFLDGEYAFPVDEAVLIKFELTKDKMLTNEEIGEINYEDEIRKAFNRALHFLSFRMRSEHEVKEKLKDDFGEAVILEAIVKLKDYGFLNDEAFATAFMNTKKNAAKQGPRAIAQDLKRKGISDKTREAVLDEFGHGEQVEIATQLAQKIARSEYSKTPAQVKQKIRDNLMRKGYSFEVIANAIAATPITRDEEDWDTMIEKQGDKIWDKYARKTTGYELKMKVKQALYQKGFPSDIIDTFIEQKESAL</sequence>
<dbReference type="InterPro" id="IPR003783">
    <property type="entry name" value="Regulatory_RecX"/>
</dbReference>
<dbReference type="InterPro" id="IPR053925">
    <property type="entry name" value="RecX_HTH_3rd"/>
</dbReference>
<dbReference type="EMBL" id="LN483075">
    <property type="protein sequence ID" value="CEA03320.1"/>
    <property type="molecule type" value="Genomic_DNA"/>
</dbReference>
<dbReference type="Gene3D" id="1.10.10.10">
    <property type="entry name" value="Winged helix-like DNA-binding domain superfamily/Winged helix DNA-binding domain"/>
    <property type="match status" value="4"/>
</dbReference>
<comment type="function">
    <text evidence="5">Modulates RecA activity.</text>
</comment>
<dbReference type="AlphaFoldDB" id="A0A078MAJ4"/>
<dbReference type="GO" id="GO:0005737">
    <property type="term" value="C:cytoplasm"/>
    <property type="evidence" value="ECO:0007669"/>
    <property type="project" value="UniProtKB-SubCell"/>
</dbReference>
<dbReference type="PANTHER" id="PTHR33602">
    <property type="entry name" value="REGULATORY PROTEIN RECX FAMILY PROTEIN"/>
    <property type="match status" value="1"/>
</dbReference>
<dbReference type="Pfam" id="PF21982">
    <property type="entry name" value="RecX_HTH1"/>
    <property type="match status" value="1"/>
</dbReference>